<protein>
    <recommendedName>
        <fullName evidence="3">WG repeat-containing protein</fullName>
    </recommendedName>
</protein>
<evidence type="ECO:0008006" key="3">
    <source>
        <dbReference type="Google" id="ProtNLM"/>
    </source>
</evidence>
<gene>
    <name evidence="1" type="ORF">LEP1GSC194_3256</name>
</gene>
<dbReference type="Pfam" id="PF14903">
    <property type="entry name" value="WG_beta_rep"/>
    <property type="match status" value="4"/>
</dbReference>
<dbReference type="AlphaFoldDB" id="M6CXD5"/>
<dbReference type="PATRIC" id="fig|1218565.3.peg.1207"/>
<comment type="caution">
    <text evidence="1">The sequence shown here is derived from an EMBL/GenBank/DDBJ whole genome shotgun (WGS) entry which is preliminary data.</text>
</comment>
<dbReference type="Proteomes" id="UP000011988">
    <property type="component" value="Unassembled WGS sequence"/>
</dbReference>
<dbReference type="PANTHER" id="PTHR37841">
    <property type="entry name" value="GLR2918 PROTEIN"/>
    <property type="match status" value="1"/>
</dbReference>
<proteinExistence type="predicted"/>
<reference evidence="1 2" key="1">
    <citation type="submission" date="2013-01" db="EMBL/GenBank/DDBJ databases">
        <authorList>
            <person name="Harkins D.M."/>
            <person name="Durkin A.S."/>
            <person name="Brinkac L.M."/>
            <person name="Haft D.H."/>
            <person name="Selengut J.D."/>
            <person name="Sanka R."/>
            <person name="DePew J."/>
            <person name="Purushe J."/>
            <person name="Galloway R.L."/>
            <person name="Vinetz J.M."/>
            <person name="Sutton G.G."/>
            <person name="Nierman W.C."/>
            <person name="Fouts D.E."/>
        </authorList>
    </citation>
    <scope>NUCLEOTIDE SEQUENCE [LARGE SCALE GENOMIC DNA]</scope>
    <source>
        <strain evidence="1 2">79601</strain>
    </source>
</reference>
<evidence type="ECO:0000313" key="2">
    <source>
        <dbReference type="Proteomes" id="UP000011988"/>
    </source>
</evidence>
<sequence length="154" mass="17324">MAYNEETRGKYKYGYMNRLGEFAVPLQYERTEIFSEGRGAIQSSESKKWGAVDKSGKLVIPFKFLNSFHFYDRVALAYENFEGTGVIDINGEYIIGPKFESIDKFREGLANVRDKKTRKHGFIDLSGEYVIAPTLQYANGFSGGFAAIGEISGK</sequence>
<organism evidence="1 2">
    <name type="scientific">Leptospira alstonii serovar Sichuan str. 79601</name>
    <dbReference type="NCBI Taxonomy" id="1218565"/>
    <lineage>
        <taxon>Bacteria</taxon>
        <taxon>Pseudomonadati</taxon>
        <taxon>Spirochaetota</taxon>
        <taxon>Spirochaetia</taxon>
        <taxon>Leptospirales</taxon>
        <taxon>Leptospiraceae</taxon>
        <taxon>Leptospira</taxon>
    </lineage>
</organism>
<dbReference type="PANTHER" id="PTHR37841:SF1">
    <property type="entry name" value="DUF3298 DOMAIN-CONTAINING PROTEIN"/>
    <property type="match status" value="1"/>
</dbReference>
<dbReference type="InterPro" id="IPR032774">
    <property type="entry name" value="WG_beta_rep"/>
</dbReference>
<name>M6CXD5_9LEPT</name>
<dbReference type="EMBL" id="ANIK01000026">
    <property type="protein sequence ID" value="EMJ96349.1"/>
    <property type="molecule type" value="Genomic_DNA"/>
</dbReference>
<evidence type="ECO:0000313" key="1">
    <source>
        <dbReference type="EMBL" id="EMJ96349.1"/>
    </source>
</evidence>
<accession>M6CXD5</accession>